<dbReference type="NCBIfam" id="NF011369">
    <property type="entry name" value="PRK14788.1"/>
    <property type="match status" value="1"/>
</dbReference>
<comment type="caution">
    <text evidence="9">Lacks conserved residue(s) required for the propagation of feature annotation.</text>
</comment>
<evidence type="ECO:0000256" key="6">
    <source>
        <dbReference type="ARBA" id="ARBA00022801"/>
    </source>
</evidence>
<keyword evidence="8 9" id="KW-0472">Membrane</keyword>
<dbReference type="GO" id="GO:0005886">
    <property type="term" value="C:plasma membrane"/>
    <property type="evidence" value="ECO:0007669"/>
    <property type="project" value="UniProtKB-SubCell"/>
</dbReference>
<evidence type="ECO:0000313" key="11">
    <source>
        <dbReference type="EMBL" id="KAB2808709.1"/>
    </source>
</evidence>
<evidence type="ECO:0000313" key="12">
    <source>
        <dbReference type="Proteomes" id="UP000468650"/>
    </source>
</evidence>
<evidence type="ECO:0000256" key="8">
    <source>
        <dbReference type="ARBA" id="ARBA00023136"/>
    </source>
</evidence>
<dbReference type="Proteomes" id="UP000468650">
    <property type="component" value="Unassembled WGS sequence"/>
</dbReference>
<evidence type="ECO:0000256" key="7">
    <source>
        <dbReference type="ARBA" id="ARBA00022989"/>
    </source>
</evidence>
<proteinExistence type="inferred from homology"/>
<comment type="caution">
    <text evidence="11">The sequence shown here is derived from an EMBL/GenBank/DDBJ whole genome shotgun (WGS) entry which is preliminary data.</text>
</comment>
<evidence type="ECO:0000256" key="2">
    <source>
        <dbReference type="ARBA" id="ARBA00022475"/>
    </source>
</evidence>
<feature type="transmembrane region" description="Helical" evidence="9">
    <location>
        <begin position="90"/>
        <end position="114"/>
    </location>
</feature>
<keyword evidence="11" id="KW-0449">Lipoprotein</keyword>
<dbReference type="PANTHER" id="PTHR33695:SF1">
    <property type="entry name" value="LIPOPROTEIN SIGNAL PEPTIDASE"/>
    <property type="match status" value="1"/>
</dbReference>
<reference evidence="11 12" key="1">
    <citation type="submission" date="2019-09" db="EMBL/GenBank/DDBJ databases">
        <title>Genomes of family Cryomorphaceae.</title>
        <authorList>
            <person name="Bowman J.P."/>
        </authorList>
    </citation>
    <scope>NUCLEOTIDE SEQUENCE [LARGE SCALE GENOMIC DNA]</scope>
    <source>
        <strain evidence="11 12">LMG 25704</strain>
    </source>
</reference>
<keyword evidence="12" id="KW-1185">Reference proteome</keyword>
<dbReference type="RefSeq" id="WP_151667804.1">
    <property type="nucleotide sequence ID" value="NZ_WBVO01000008.1"/>
</dbReference>
<dbReference type="EMBL" id="WBVO01000008">
    <property type="protein sequence ID" value="KAB2808709.1"/>
    <property type="molecule type" value="Genomic_DNA"/>
</dbReference>
<keyword evidence="4 9" id="KW-0812">Transmembrane</keyword>
<dbReference type="GO" id="GO:0006508">
    <property type="term" value="P:proteolysis"/>
    <property type="evidence" value="ECO:0007669"/>
    <property type="project" value="UniProtKB-KW"/>
</dbReference>
<evidence type="ECO:0000256" key="9">
    <source>
        <dbReference type="HAMAP-Rule" id="MF_00161"/>
    </source>
</evidence>
<comment type="similarity">
    <text evidence="1 9 10">Belongs to the peptidase A8 family.</text>
</comment>
<keyword evidence="7 9" id="KW-1133">Transmembrane helix</keyword>
<dbReference type="GO" id="GO:0004190">
    <property type="term" value="F:aspartic-type endopeptidase activity"/>
    <property type="evidence" value="ECO:0007669"/>
    <property type="project" value="UniProtKB-UniRule"/>
</dbReference>
<evidence type="ECO:0000256" key="4">
    <source>
        <dbReference type="ARBA" id="ARBA00022692"/>
    </source>
</evidence>
<keyword evidence="2 9" id="KW-1003">Cell membrane</keyword>
<comment type="subcellular location">
    <subcellularLocation>
        <location evidence="9">Cell membrane</location>
        <topology evidence="9">Multi-pass membrane protein</topology>
    </subcellularLocation>
</comment>
<evidence type="ECO:0000256" key="5">
    <source>
        <dbReference type="ARBA" id="ARBA00022750"/>
    </source>
</evidence>
<keyword evidence="3 9" id="KW-0645">Protease</keyword>
<dbReference type="PANTHER" id="PTHR33695">
    <property type="entry name" value="LIPOPROTEIN SIGNAL PEPTIDASE"/>
    <property type="match status" value="1"/>
</dbReference>
<sequence>MKKHLLIVLAILVVDQVVKIWVKTTMGYNHSIQVTDWFNIHYIENPGMAFGLEWGGNIGKIVLSSFRLVAIVAIFIWLKRSVEKNASKVQLISIALILAGAAGNMIDSAFYGMIFDSGLTYNAEIENWVAYGGISQFGAGYSGFLQGNVVDMLSFPLFSGTFPDWMPIWGGESFRFFRPIFNIADSAITVGVILLIFFNRGKKS</sequence>
<feature type="active site" evidence="9">
    <location>
        <position position="185"/>
    </location>
</feature>
<comment type="pathway">
    <text evidence="9">Protein modification; lipoprotein biosynthesis (signal peptide cleavage).</text>
</comment>
<feature type="transmembrane region" description="Helical" evidence="9">
    <location>
        <begin position="58"/>
        <end position="78"/>
    </location>
</feature>
<name>A0A6N6RH88_9FLAO</name>
<feature type="transmembrane region" description="Helical" evidence="9">
    <location>
        <begin position="176"/>
        <end position="198"/>
    </location>
</feature>
<dbReference type="AlphaFoldDB" id="A0A6N6RH88"/>
<dbReference type="UniPathway" id="UPA00665"/>
<dbReference type="PRINTS" id="PR00781">
    <property type="entry name" value="LIPOSIGPTASE"/>
</dbReference>
<comment type="function">
    <text evidence="9">This protein specifically catalyzes the removal of signal peptides from prolipoproteins.</text>
</comment>
<feature type="active site" evidence="9">
    <location>
        <position position="151"/>
    </location>
</feature>
<accession>A0A6N6RH88</accession>
<dbReference type="OrthoDB" id="9810259at2"/>
<keyword evidence="5 9" id="KW-0064">Aspartyl protease</keyword>
<dbReference type="Pfam" id="PF01252">
    <property type="entry name" value="Peptidase_A8"/>
    <property type="match status" value="1"/>
</dbReference>
<dbReference type="EC" id="3.4.23.36" evidence="9"/>
<protein>
    <recommendedName>
        <fullName evidence="9">Lipoprotein signal peptidase</fullName>
        <ecNumber evidence="9">3.4.23.36</ecNumber>
    </recommendedName>
    <alternativeName>
        <fullName evidence="9">Prolipoprotein signal peptidase</fullName>
    </alternativeName>
    <alternativeName>
        <fullName evidence="9">Signal peptidase II</fullName>
        <shortName evidence="9">SPase II</shortName>
    </alternativeName>
</protein>
<dbReference type="InterPro" id="IPR001872">
    <property type="entry name" value="Peptidase_A8"/>
</dbReference>
<keyword evidence="6 9" id="KW-0378">Hydrolase</keyword>
<gene>
    <name evidence="9" type="primary">lspA</name>
    <name evidence="11" type="ORF">F8C67_10505</name>
</gene>
<evidence type="ECO:0000256" key="1">
    <source>
        <dbReference type="ARBA" id="ARBA00006139"/>
    </source>
</evidence>
<dbReference type="HAMAP" id="MF_00161">
    <property type="entry name" value="LspA"/>
    <property type="match status" value="1"/>
</dbReference>
<organism evidence="11 12">
    <name type="scientific">Phaeocystidibacter luteus</name>
    <dbReference type="NCBI Taxonomy" id="911197"/>
    <lineage>
        <taxon>Bacteria</taxon>
        <taxon>Pseudomonadati</taxon>
        <taxon>Bacteroidota</taxon>
        <taxon>Flavobacteriia</taxon>
        <taxon>Flavobacteriales</taxon>
        <taxon>Phaeocystidibacteraceae</taxon>
        <taxon>Phaeocystidibacter</taxon>
    </lineage>
</organism>
<evidence type="ECO:0000256" key="3">
    <source>
        <dbReference type="ARBA" id="ARBA00022670"/>
    </source>
</evidence>
<comment type="catalytic activity">
    <reaction evidence="9">
        <text>Release of signal peptides from bacterial membrane prolipoproteins. Hydrolyzes -Xaa-Yaa-Zaa-|-(S,diacylglyceryl)Cys-, in which Xaa is hydrophobic (preferably Leu), and Yaa (Ala or Ser) and Zaa (Gly or Ala) have small, neutral side chains.</text>
        <dbReference type="EC" id="3.4.23.36"/>
    </reaction>
</comment>
<evidence type="ECO:0000256" key="10">
    <source>
        <dbReference type="RuleBase" id="RU004181"/>
    </source>
</evidence>